<sequence length="180" mass="20436">MTKKLYRQYEQDSEEQDSDRDRDKKNLQIMSPPLSTKPYDFNAQDSTADTNNSKDNNAQSYLITTIRGRNAMRKRLVGTIVPSLNVSNNVMPWWAYYQVGTCQQSKIQVLASQAKKRARLLRDHKDAKEPQAEASKSSAPQPVRRILTSKCIEGNISSLAHKMEQSDTRSMSGDTQPRLA</sequence>
<evidence type="ECO:0000313" key="2">
    <source>
        <dbReference type="Proteomes" id="UP001207468"/>
    </source>
</evidence>
<dbReference type="Proteomes" id="UP001207468">
    <property type="component" value="Unassembled WGS sequence"/>
</dbReference>
<comment type="caution">
    <text evidence="1">The sequence shown here is derived from an EMBL/GenBank/DDBJ whole genome shotgun (WGS) entry which is preliminary data.</text>
</comment>
<gene>
    <name evidence="1" type="ORF">F5148DRAFT_1148164</name>
</gene>
<evidence type="ECO:0000313" key="1">
    <source>
        <dbReference type="EMBL" id="KAI9509656.1"/>
    </source>
</evidence>
<name>A0ACC0UEG6_9AGAM</name>
<proteinExistence type="predicted"/>
<protein>
    <submittedName>
        <fullName evidence="1">Uncharacterized protein</fullName>
    </submittedName>
</protein>
<reference evidence="1" key="1">
    <citation type="submission" date="2021-03" db="EMBL/GenBank/DDBJ databases">
        <title>Evolutionary priming and transition to the ectomycorrhizal habit in an iconic lineage of mushroom-forming fungi: is preadaptation a requirement?</title>
        <authorList>
            <consortium name="DOE Joint Genome Institute"/>
            <person name="Looney B.P."/>
            <person name="Miyauchi S."/>
            <person name="Morin E."/>
            <person name="Drula E."/>
            <person name="Courty P.E."/>
            <person name="Chicoki N."/>
            <person name="Fauchery L."/>
            <person name="Kohler A."/>
            <person name="Kuo A."/>
            <person name="LaButti K."/>
            <person name="Pangilinan J."/>
            <person name="Lipzen A."/>
            <person name="Riley R."/>
            <person name="Andreopoulos W."/>
            <person name="He G."/>
            <person name="Johnson J."/>
            <person name="Barry K.W."/>
            <person name="Grigoriev I.V."/>
            <person name="Nagy L."/>
            <person name="Hibbett D."/>
            <person name="Henrissat B."/>
            <person name="Matheny P.B."/>
            <person name="Labbe J."/>
            <person name="Martin A.F."/>
        </authorList>
    </citation>
    <scope>NUCLEOTIDE SEQUENCE</scope>
    <source>
        <strain evidence="1">BPL698</strain>
    </source>
</reference>
<dbReference type="EMBL" id="JAGFNK010000059">
    <property type="protein sequence ID" value="KAI9509656.1"/>
    <property type="molecule type" value="Genomic_DNA"/>
</dbReference>
<accession>A0ACC0UEG6</accession>
<organism evidence="1 2">
    <name type="scientific">Russula earlei</name>
    <dbReference type="NCBI Taxonomy" id="71964"/>
    <lineage>
        <taxon>Eukaryota</taxon>
        <taxon>Fungi</taxon>
        <taxon>Dikarya</taxon>
        <taxon>Basidiomycota</taxon>
        <taxon>Agaricomycotina</taxon>
        <taxon>Agaricomycetes</taxon>
        <taxon>Russulales</taxon>
        <taxon>Russulaceae</taxon>
        <taxon>Russula</taxon>
    </lineage>
</organism>
<keyword evidence="2" id="KW-1185">Reference proteome</keyword>